<name>A0A8G2BYM6_9BACT</name>
<accession>A0A8G2BYM6</accession>
<evidence type="ECO:0000313" key="3">
    <source>
        <dbReference type="EMBL" id="SEG21838.1"/>
    </source>
</evidence>
<feature type="region of interest" description="Disordered" evidence="1">
    <location>
        <begin position="166"/>
        <end position="186"/>
    </location>
</feature>
<feature type="domain" description="Plasmid pRiA4b Orf3-like" evidence="2">
    <location>
        <begin position="8"/>
        <end position="141"/>
    </location>
</feature>
<dbReference type="SUPFAM" id="SSF159941">
    <property type="entry name" value="MM3350-like"/>
    <property type="match status" value="1"/>
</dbReference>
<dbReference type="RefSeq" id="WP_099464138.1">
    <property type="nucleotide sequence ID" value="NZ_FNVS01000021.1"/>
</dbReference>
<organism evidence="3 4">
    <name type="scientific">Parabacteroides chinchillae</name>
    <dbReference type="NCBI Taxonomy" id="871327"/>
    <lineage>
        <taxon>Bacteria</taxon>
        <taxon>Pseudomonadati</taxon>
        <taxon>Bacteroidota</taxon>
        <taxon>Bacteroidia</taxon>
        <taxon>Bacteroidales</taxon>
        <taxon>Tannerellaceae</taxon>
        <taxon>Parabacteroides</taxon>
    </lineage>
</organism>
<dbReference type="Pfam" id="PF07929">
    <property type="entry name" value="PRiA4_ORF3"/>
    <property type="match status" value="1"/>
</dbReference>
<sequence>MLFRFLILSDEVDDFKREIKIDSEATFLDLHNAILDSVGYTKDQMCSFFICDDDWSKKTEITLVEMDTSSEVDSYIMEETPLEELLEDEHQKLLFVFDYMTERAFFMELREIVPGKDLDKPVCSKSIGMPPAQVISFDEFETKNNSTEIGEDFYGDSEYDIDELDKEGFEGLGEGPMDNPYDDEKF</sequence>
<comment type="caution">
    <text evidence="3">The sequence shown here is derived from an EMBL/GenBank/DDBJ whole genome shotgun (WGS) entry which is preliminary data.</text>
</comment>
<evidence type="ECO:0000256" key="1">
    <source>
        <dbReference type="SAM" id="MobiDB-lite"/>
    </source>
</evidence>
<dbReference type="InterPro" id="IPR024047">
    <property type="entry name" value="MM3350-like_sf"/>
</dbReference>
<gene>
    <name evidence="3" type="ORF">SAMN05444001_12129</name>
</gene>
<dbReference type="InterPro" id="IPR012912">
    <property type="entry name" value="Plasmid_pRiA4b_Orf3-like"/>
</dbReference>
<proteinExistence type="predicted"/>
<dbReference type="Proteomes" id="UP000236725">
    <property type="component" value="Unassembled WGS sequence"/>
</dbReference>
<dbReference type="AlphaFoldDB" id="A0A8G2BYM6"/>
<reference evidence="3 4" key="1">
    <citation type="submission" date="2016-10" db="EMBL/GenBank/DDBJ databases">
        <authorList>
            <person name="Varghese N."/>
            <person name="Submissions S."/>
        </authorList>
    </citation>
    <scope>NUCLEOTIDE SEQUENCE [LARGE SCALE GENOMIC DNA]</scope>
    <source>
        <strain evidence="3 4">DSM 29073</strain>
    </source>
</reference>
<dbReference type="Gene3D" id="3.10.290.30">
    <property type="entry name" value="MM3350-like"/>
    <property type="match status" value="1"/>
</dbReference>
<evidence type="ECO:0000313" key="4">
    <source>
        <dbReference type="Proteomes" id="UP000236725"/>
    </source>
</evidence>
<dbReference type="EMBL" id="FNVS01000021">
    <property type="protein sequence ID" value="SEG21838.1"/>
    <property type="molecule type" value="Genomic_DNA"/>
</dbReference>
<protein>
    <submittedName>
        <fullName evidence="3">PRiA4b ORF-3-like protein</fullName>
    </submittedName>
</protein>
<evidence type="ECO:0000259" key="2">
    <source>
        <dbReference type="Pfam" id="PF07929"/>
    </source>
</evidence>
<keyword evidence="4" id="KW-1185">Reference proteome</keyword>